<dbReference type="Gene3D" id="1.20.5.340">
    <property type="match status" value="1"/>
</dbReference>
<dbReference type="FunFam" id="1.20.5.340:FF:000001">
    <property type="entry name" value="Tropomyosin alpha-1 chain isoform 2"/>
    <property type="match status" value="1"/>
</dbReference>
<dbReference type="Proteomes" id="UP000288716">
    <property type="component" value="Unassembled WGS sequence"/>
</dbReference>
<reference evidence="5 6" key="1">
    <citation type="journal article" date="2018" name="Gigascience">
        <title>Genomes of trombidid mites reveal novel predicted allergens and laterally-transferred genes associated with secondary metabolism.</title>
        <authorList>
            <person name="Dong X."/>
            <person name="Chaisiri K."/>
            <person name="Xia D."/>
            <person name="Armstrong S.D."/>
            <person name="Fang Y."/>
            <person name="Donnelly M.J."/>
            <person name="Kadowaki T."/>
            <person name="McGarry J.W."/>
            <person name="Darby A.C."/>
            <person name="Makepeace B.L."/>
        </authorList>
    </citation>
    <scope>NUCLEOTIDE SEQUENCE [LARGE SCALE GENOMIC DNA]</scope>
    <source>
        <strain evidence="5">UoL-UT</strain>
    </source>
</reference>
<feature type="compositionally biased region" description="Basic and acidic residues" evidence="4">
    <location>
        <begin position="12"/>
        <end position="39"/>
    </location>
</feature>
<keyword evidence="6" id="KW-1185">Reference proteome</keyword>
<evidence type="ECO:0000256" key="3">
    <source>
        <dbReference type="SAM" id="Coils"/>
    </source>
</evidence>
<evidence type="ECO:0000313" key="6">
    <source>
        <dbReference type="Proteomes" id="UP000288716"/>
    </source>
</evidence>
<dbReference type="SUPFAM" id="SSF57997">
    <property type="entry name" value="Tropomyosin"/>
    <property type="match status" value="4"/>
</dbReference>
<name>A0A443SLL1_9ACAR</name>
<dbReference type="InterPro" id="IPR000533">
    <property type="entry name" value="Tropomyosin"/>
</dbReference>
<evidence type="ECO:0000313" key="5">
    <source>
        <dbReference type="EMBL" id="RWS28428.1"/>
    </source>
</evidence>
<dbReference type="Pfam" id="PF00261">
    <property type="entry name" value="Tropomyosin"/>
    <property type="match status" value="5"/>
</dbReference>
<dbReference type="EMBL" id="NCKV01001386">
    <property type="protein sequence ID" value="RWS28428.1"/>
    <property type="molecule type" value="Genomic_DNA"/>
</dbReference>
<feature type="coiled-coil region" evidence="3">
    <location>
        <begin position="170"/>
        <end position="269"/>
    </location>
</feature>
<organism evidence="5 6">
    <name type="scientific">Leptotrombidium deliense</name>
    <dbReference type="NCBI Taxonomy" id="299467"/>
    <lineage>
        <taxon>Eukaryota</taxon>
        <taxon>Metazoa</taxon>
        <taxon>Ecdysozoa</taxon>
        <taxon>Arthropoda</taxon>
        <taxon>Chelicerata</taxon>
        <taxon>Arachnida</taxon>
        <taxon>Acari</taxon>
        <taxon>Acariformes</taxon>
        <taxon>Trombidiformes</taxon>
        <taxon>Prostigmata</taxon>
        <taxon>Anystina</taxon>
        <taxon>Parasitengona</taxon>
        <taxon>Trombiculoidea</taxon>
        <taxon>Trombiculidae</taxon>
        <taxon>Leptotrombidium</taxon>
    </lineage>
</organism>
<dbReference type="FunFam" id="1.20.5.170:FF:000001">
    <property type="entry name" value="Tropomyosin alpha-1 chain isoform 1"/>
    <property type="match status" value="1"/>
</dbReference>
<evidence type="ECO:0000256" key="1">
    <source>
        <dbReference type="ARBA" id="ARBA00009036"/>
    </source>
</evidence>
<dbReference type="AlphaFoldDB" id="A0A443SLL1"/>
<comment type="similarity">
    <text evidence="1">Belongs to the tropomyosin family.</text>
</comment>
<keyword evidence="2 3" id="KW-0175">Coiled coil</keyword>
<sequence>MEAIKKKMQAMKAEKDNACERAETAESSAKDANVKAEKSEEEVRALQKKIQQVENELDQVQEQLTAANTKLEEKDKALQNVSFCKCKILHIIDRIADGAEESDIQRTDSLNADDEFLSLRCSSVQTEVISERQRRRTRSSGYPGLAFGSSIFSSGTLMKFSIISNELHNIQNVQLKRKKMRAMKDDLEASKESCDALNIRLQDEGRRREEAEGEVAALNRRIQLIEEDLERSEERLKIATQKLEEASQAADESERVRKALENRTNMEDDRISFLETQLGQARVIAEESDKKYEEVRRLMRKMLEHRSITDEERMDSLESQLKEARMMAEDADRKYDEVARKLAMVEADLERAEQRAEEGESWLVALRCWKETWKEPKNVQRAVRELEEELRVVGNNLKSLEVSEEKAQQREEAYEQQIRVMTAKLKEVSSTLMSLFFVPQAMQKEEEYEMTIRQMTAKLQEAEARAEFAERSVQKLQKEVDRLEEELMHEREKCHLLQEEVETTLKDLQSIRIGAREGEVQINFRRFGQHLLRTHRILSVVCRCLRVILALQYSRPNFRPTPSKVTVIAR</sequence>
<evidence type="ECO:0008006" key="7">
    <source>
        <dbReference type="Google" id="ProtNLM"/>
    </source>
</evidence>
<gene>
    <name evidence="5" type="ORF">B4U80_00621</name>
</gene>
<dbReference type="VEuPathDB" id="VectorBase:LDEU003610"/>
<dbReference type="STRING" id="299467.A0A443SLL1"/>
<evidence type="ECO:0000256" key="4">
    <source>
        <dbReference type="SAM" id="MobiDB-lite"/>
    </source>
</evidence>
<dbReference type="OrthoDB" id="128924at2759"/>
<protein>
    <recommendedName>
        <fullName evidence="7">Tropomyosin-like protein</fullName>
    </recommendedName>
</protein>
<feature type="coiled-coil region" evidence="3">
    <location>
        <begin position="314"/>
        <end position="355"/>
    </location>
</feature>
<accession>A0A443SLL1</accession>
<dbReference type="PRINTS" id="PR00194">
    <property type="entry name" value="TROPOMYOSIN"/>
</dbReference>
<evidence type="ECO:0000256" key="2">
    <source>
        <dbReference type="ARBA" id="ARBA00023054"/>
    </source>
</evidence>
<proteinExistence type="inferred from homology"/>
<feature type="region of interest" description="Disordered" evidence="4">
    <location>
        <begin position="1"/>
        <end position="39"/>
    </location>
</feature>
<comment type="caution">
    <text evidence="5">The sequence shown here is derived from an EMBL/GenBank/DDBJ whole genome shotgun (WGS) entry which is preliminary data.</text>
</comment>
<dbReference type="Gene3D" id="1.20.5.170">
    <property type="match status" value="3"/>
</dbReference>
<dbReference type="PANTHER" id="PTHR19269">
    <property type="entry name" value="TROPOMYOSIN"/>
    <property type="match status" value="1"/>
</dbReference>
<feature type="coiled-coil region" evidence="3">
    <location>
        <begin position="383"/>
        <end position="500"/>
    </location>
</feature>